<dbReference type="STRING" id="490189.SAMN02927903_01921"/>
<keyword evidence="1" id="KW-0812">Transmembrane</keyword>
<organism evidence="2 3">
    <name type="scientific">Flavobacterium caeni</name>
    <dbReference type="NCBI Taxonomy" id="490189"/>
    <lineage>
        <taxon>Bacteria</taxon>
        <taxon>Pseudomonadati</taxon>
        <taxon>Bacteroidota</taxon>
        <taxon>Flavobacteriia</taxon>
        <taxon>Flavobacteriales</taxon>
        <taxon>Flavobacteriaceae</taxon>
        <taxon>Flavobacterium</taxon>
    </lineage>
</organism>
<name>A0A1G5HMY5_9FLAO</name>
<dbReference type="AlphaFoldDB" id="A0A1G5HMY5"/>
<dbReference type="OrthoDB" id="660361at2"/>
<dbReference type="Pfam" id="PF13858">
    <property type="entry name" value="DUF4199"/>
    <property type="match status" value="1"/>
</dbReference>
<dbReference type="InterPro" id="IPR025250">
    <property type="entry name" value="DUF4199"/>
</dbReference>
<evidence type="ECO:0000313" key="2">
    <source>
        <dbReference type="EMBL" id="SCY65146.1"/>
    </source>
</evidence>
<keyword evidence="1" id="KW-1133">Transmembrane helix</keyword>
<proteinExistence type="predicted"/>
<evidence type="ECO:0000313" key="3">
    <source>
        <dbReference type="Proteomes" id="UP000199354"/>
    </source>
</evidence>
<evidence type="ECO:0008006" key="4">
    <source>
        <dbReference type="Google" id="ProtNLM"/>
    </source>
</evidence>
<dbReference type="Proteomes" id="UP000199354">
    <property type="component" value="Unassembled WGS sequence"/>
</dbReference>
<protein>
    <recommendedName>
        <fullName evidence="4">DUF4199 domain-containing protein</fullName>
    </recommendedName>
</protein>
<feature type="transmembrane region" description="Helical" evidence="1">
    <location>
        <begin position="12"/>
        <end position="30"/>
    </location>
</feature>
<reference evidence="2 3" key="1">
    <citation type="submission" date="2016-10" db="EMBL/GenBank/DDBJ databases">
        <authorList>
            <person name="de Groot N.N."/>
        </authorList>
    </citation>
    <scope>NUCLEOTIDE SEQUENCE [LARGE SCALE GENOMIC DNA]</scope>
    <source>
        <strain evidence="2 3">CGMCC 1.7031</strain>
    </source>
</reference>
<accession>A0A1G5HMY5</accession>
<feature type="transmembrane region" description="Helical" evidence="1">
    <location>
        <begin position="147"/>
        <end position="168"/>
    </location>
</feature>
<dbReference type="EMBL" id="FMVF01000008">
    <property type="protein sequence ID" value="SCY65146.1"/>
    <property type="molecule type" value="Genomic_DNA"/>
</dbReference>
<gene>
    <name evidence="2" type="ORF">SAMN02927903_01921</name>
</gene>
<keyword evidence="1" id="KW-0472">Membrane</keyword>
<keyword evidence="3" id="KW-1185">Reference proteome</keyword>
<dbReference type="RefSeq" id="WP_091142521.1">
    <property type="nucleotide sequence ID" value="NZ_FMVF01000008.1"/>
</dbReference>
<feature type="transmembrane region" description="Helical" evidence="1">
    <location>
        <begin position="36"/>
        <end position="56"/>
    </location>
</feature>
<feature type="transmembrane region" description="Helical" evidence="1">
    <location>
        <begin position="76"/>
        <end position="98"/>
    </location>
</feature>
<sequence>MNEIIKKNGLTFGVIMGLFSVLVTATIYATNLELFLKWWIGLLTIAISIILGVVLVSKTKRELGGQITFKEAFTTYFMAAAIGSTISVLFNILLFNVIDPSIKETLQEMTIKFSVEMMQNWGIPASEINKAVADMQKTDNYAPGNQLFGLVFSLAVSAIFGLILGLAFKSKSTQQL</sequence>
<evidence type="ECO:0000256" key="1">
    <source>
        <dbReference type="SAM" id="Phobius"/>
    </source>
</evidence>